<proteinExistence type="predicted"/>
<sequence length="274" mass="29336">MSHSPATDRALRIGLSARLMHQPPAELGFPGKTLQYLEQSIAHWVMSRGAVALMVPTLEAGGGLARRGISVAKVVAALDGLVLQGGTDVSPISYGEDPISPLWPGDRVRDLYEIELLWEFIIQGKPVLGICRGCQLINVAMGGTLYQDIGLQHPGARDHVDAGLYDRLAHTVEIMPESRLAALYGGQTQGRVNSIHHQAVNRLGNDLVVEARCPDDGIVEAIRWKGAGYVAGFQWHPEFHAAAPDLLDNGPILLDFLAAAAGGDPERLGEGAKP</sequence>
<dbReference type="PANTHER" id="PTHR43235:SF1">
    <property type="entry name" value="GLUTAMINE AMIDOTRANSFERASE PB2B2.05-RELATED"/>
    <property type="match status" value="1"/>
</dbReference>
<evidence type="ECO:0000313" key="1">
    <source>
        <dbReference type="EMBL" id="QEL64252.1"/>
    </source>
</evidence>
<dbReference type="InterPro" id="IPR011697">
    <property type="entry name" value="Peptidase_C26"/>
</dbReference>
<dbReference type="Proteomes" id="UP000323671">
    <property type="component" value="Chromosome"/>
</dbReference>
<dbReference type="Pfam" id="PF07722">
    <property type="entry name" value="Peptidase_C26"/>
    <property type="match status" value="1"/>
</dbReference>
<dbReference type="CDD" id="cd01745">
    <property type="entry name" value="GATase1_2"/>
    <property type="match status" value="1"/>
</dbReference>
<dbReference type="GO" id="GO:0033969">
    <property type="term" value="F:gamma-glutamyl-gamma-aminobutyrate hydrolase activity"/>
    <property type="evidence" value="ECO:0007669"/>
    <property type="project" value="TreeGrafter"/>
</dbReference>
<dbReference type="PROSITE" id="PS51273">
    <property type="entry name" value="GATASE_TYPE_1"/>
    <property type="match status" value="1"/>
</dbReference>
<dbReference type="RefSeq" id="WP_054621973.1">
    <property type="nucleotide sequence ID" value="NZ_CP022579.1"/>
</dbReference>
<dbReference type="GO" id="GO:0006598">
    <property type="term" value="P:polyamine catabolic process"/>
    <property type="evidence" value="ECO:0007669"/>
    <property type="project" value="TreeGrafter"/>
</dbReference>
<dbReference type="InterPro" id="IPR029062">
    <property type="entry name" value="Class_I_gatase-like"/>
</dbReference>
<keyword evidence="1" id="KW-0315">Glutamine amidotransferase</keyword>
<reference evidence="1 2" key="1">
    <citation type="submission" date="2017-07" db="EMBL/GenBank/DDBJ databases">
        <title>Complete genome sequence of Oryzomicrobium terrae TPP412.</title>
        <authorList>
            <person name="Chiu L.-W."/>
            <person name="Lo K.-J."/>
            <person name="Tsai Y.-M."/>
            <person name="Lin S.-S."/>
            <person name="Kuo C.-H."/>
            <person name="Liu C.-T."/>
        </authorList>
    </citation>
    <scope>NUCLEOTIDE SEQUENCE [LARGE SCALE GENOMIC DNA]</scope>
    <source>
        <strain evidence="1 2">TPP412</strain>
    </source>
</reference>
<dbReference type="KEGG" id="otr:OTERR_07760"/>
<dbReference type="PANTHER" id="PTHR43235">
    <property type="entry name" value="GLUTAMINE AMIDOTRANSFERASE PB2B2.05-RELATED"/>
    <property type="match status" value="1"/>
</dbReference>
<accession>A0A5C1E5P8</accession>
<evidence type="ECO:0000313" key="2">
    <source>
        <dbReference type="Proteomes" id="UP000323671"/>
    </source>
</evidence>
<gene>
    <name evidence="1" type="ORF">OTERR_07760</name>
</gene>
<dbReference type="AlphaFoldDB" id="A0A5C1E5P8"/>
<keyword evidence="2" id="KW-1185">Reference proteome</keyword>
<dbReference type="GO" id="GO:0016740">
    <property type="term" value="F:transferase activity"/>
    <property type="evidence" value="ECO:0007669"/>
    <property type="project" value="UniProtKB-KW"/>
</dbReference>
<keyword evidence="1" id="KW-0808">Transferase</keyword>
<dbReference type="GO" id="GO:0005829">
    <property type="term" value="C:cytosol"/>
    <property type="evidence" value="ECO:0007669"/>
    <property type="project" value="TreeGrafter"/>
</dbReference>
<dbReference type="InterPro" id="IPR044668">
    <property type="entry name" value="PuuD-like"/>
</dbReference>
<dbReference type="EMBL" id="CP022579">
    <property type="protein sequence ID" value="QEL64252.1"/>
    <property type="molecule type" value="Genomic_DNA"/>
</dbReference>
<organism evidence="1 2">
    <name type="scientific">Oryzomicrobium terrae</name>
    <dbReference type="NCBI Taxonomy" id="1735038"/>
    <lineage>
        <taxon>Bacteria</taxon>
        <taxon>Pseudomonadati</taxon>
        <taxon>Pseudomonadota</taxon>
        <taxon>Betaproteobacteria</taxon>
        <taxon>Rhodocyclales</taxon>
        <taxon>Rhodocyclaceae</taxon>
        <taxon>Oryzomicrobium</taxon>
    </lineage>
</organism>
<dbReference type="Gene3D" id="3.40.50.880">
    <property type="match status" value="1"/>
</dbReference>
<protein>
    <submittedName>
        <fullName evidence="1">Putative glutamine amidotransferase</fullName>
    </submittedName>
</protein>
<dbReference type="SUPFAM" id="SSF52317">
    <property type="entry name" value="Class I glutamine amidotransferase-like"/>
    <property type="match status" value="1"/>
</dbReference>
<name>A0A5C1E5P8_9RHOO</name>